<organism evidence="4 5">
    <name type="scientific">Lepidopterella palustris CBS 459.81</name>
    <dbReference type="NCBI Taxonomy" id="1314670"/>
    <lineage>
        <taxon>Eukaryota</taxon>
        <taxon>Fungi</taxon>
        <taxon>Dikarya</taxon>
        <taxon>Ascomycota</taxon>
        <taxon>Pezizomycotina</taxon>
        <taxon>Dothideomycetes</taxon>
        <taxon>Pleosporomycetidae</taxon>
        <taxon>Mytilinidiales</taxon>
        <taxon>Argynnaceae</taxon>
        <taxon>Lepidopterella</taxon>
    </lineage>
</organism>
<dbReference type="Gene3D" id="2.120.10.80">
    <property type="entry name" value="Kelch-type beta propeller"/>
    <property type="match status" value="1"/>
</dbReference>
<accession>A0A8E2E0W3</accession>
<dbReference type="AlphaFoldDB" id="A0A8E2E0W3"/>
<keyword evidence="3" id="KW-0732">Signal</keyword>
<feature type="region of interest" description="Disordered" evidence="1">
    <location>
        <begin position="812"/>
        <end position="979"/>
    </location>
</feature>
<keyword evidence="5" id="KW-1185">Reference proteome</keyword>
<proteinExistence type="predicted"/>
<feature type="region of interest" description="Disordered" evidence="1">
    <location>
        <begin position="762"/>
        <end position="795"/>
    </location>
</feature>
<feature type="signal peptide" evidence="3">
    <location>
        <begin position="1"/>
        <end position="23"/>
    </location>
</feature>
<feature type="compositionally biased region" description="Polar residues" evidence="1">
    <location>
        <begin position="825"/>
        <end position="836"/>
    </location>
</feature>
<feature type="region of interest" description="Disordered" evidence="1">
    <location>
        <begin position="551"/>
        <end position="671"/>
    </location>
</feature>
<feature type="compositionally biased region" description="Polar residues" evidence="1">
    <location>
        <begin position="605"/>
        <end position="631"/>
    </location>
</feature>
<feature type="chain" id="PRO_5034407769" description="Galactose oxidase" evidence="3">
    <location>
        <begin position="24"/>
        <end position="1046"/>
    </location>
</feature>
<gene>
    <name evidence="4" type="ORF">K432DRAFT_386311</name>
</gene>
<evidence type="ECO:0000256" key="2">
    <source>
        <dbReference type="SAM" id="Phobius"/>
    </source>
</evidence>
<evidence type="ECO:0000256" key="1">
    <source>
        <dbReference type="SAM" id="MobiDB-lite"/>
    </source>
</evidence>
<feature type="compositionally biased region" description="Polar residues" evidence="1">
    <location>
        <begin position="769"/>
        <end position="790"/>
    </location>
</feature>
<reference evidence="4 5" key="1">
    <citation type="journal article" date="2016" name="Nat. Commun.">
        <title>Ectomycorrhizal ecology is imprinted in the genome of the dominant symbiotic fungus Cenococcum geophilum.</title>
        <authorList>
            <consortium name="DOE Joint Genome Institute"/>
            <person name="Peter M."/>
            <person name="Kohler A."/>
            <person name="Ohm R.A."/>
            <person name="Kuo A."/>
            <person name="Krutzmann J."/>
            <person name="Morin E."/>
            <person name="Arend M."/>
            <person name="Barry K.W."/>
            <person name="Binder M."/>
            <person name="Choi C."/>
            <person name="Clum A."/>
            <person name="Copeland A."/>
            <person name="Grisel N."/>
            <person name="Haridas S."/>
            <person name="Kipfer T."/>
            <person name="LaButti K."/>
            <person name="Lindquist E."/>
            <person name="Lipzen A."/>
            <person name="Maire R."/>
            <person name="Meier B."/>
            <person name="Mihaltcheva S."/>
            <person name="Molinier V."/>
            <person name="Murat C."/>
            <person name="Poggeler S."/>
            <person name="Quandt C.A."/>
            <person name="Sperisen C."/>
            <person name="Tritt A."/>
            <person name="Tisserant E."/>
            <person name="Crous P.W."/>
            <person name="Henrissat B."/>
            <person name="Nehls U."/>
            <person name="Egli S."/>
            <person name="Spatafora J.W."/>
            <person name="Grigoriev I.V."/>
            <person name="Martin F.M."/>
        </authorList>
    </citation>
    <scope>NUCLEOTIDE SEQUENCE [LARGE SCALE GENOMIC DNA]</scope>
    <source>
        <strain evidence="4 5">CBS 459.81</strain>
    </source>
</reference>
<dbReference type="InterPro" id="IPR011043">
    <property type="entry name" value="Gal_Oxase/kelch_b-propeller"/>
</dbReference>
<dbReference type="InterPro" id="IPR015915">
    <property type="entry name" value="Kelch-typ_b-propeller"/>
</dbReference>
<keyword evidence="2" id="KW-0812">Transmembrane</keyword>
<sequence length="1046" mass="112595">MNPSRFVGSSFSLLCLLLSPAAAQLPYNPTRILQNDTLLYVFRPSSNNQFEFNTLDVTSTLQSSNLPYNTLYQTLPFLESDSLRAFTPVLDDGGTITVYTGDCASGAGGAELWTFTPDNSLAHGNGSWKQEQVLSQDLGDSGAVAGPNFLNGGTSFSSLVKGDASTTGAYFFGGMCPFQNATEDTWMSSANYSNLMLTIEPSPSTTKQIDYQIGISSSRGPPIAEAGFTMTGLEPTYSNKSDGTQTQQQDFVLLGGHTSAAFINMSQVALFSLPQESWSFFPVAQPNLQRTDLSVRTDVTEIEPRSGHTAVLTSDGQSIVVFGGWVGDTNTPADPQFCILNVGERYGGLGSWTWTVPTTSGTGLANGAGIYGHGAVMLPGGVMMIVGGYTIPLPSSPRLRRASQSANSQTLFFNVTSNTWLSEYSPPASTSKAPAMAETGPLSTTSQKAGLGVGLAIGGAAVLGLLIFYFWYVRRLKKRRDLRERELRELALGAHRYHEGSSTAGNNNRGGNMEAAEYFDDPQDMMSDPCPYPTGAAQGWRRAQGRDVERTGLLVEIPSPTRGLRRSLSGRGSHHLPRYDDKRVRGSGNIHPIDELDEDEHNRSSTDGTSGSVPEMTESNTKRISAFSNVPTLDPFLDPNPPTSHPVEPRHSRDLLSFSAPSSPIRERPSHPQAWEHEWNTVTGAILPQISSPSNSGGRVSPSKSDRTESNLSERSTRSNLSSNSNGGSSLGRSISIRSAVLLNSIANPFMALETSPTIERLPNRLSGGWQTSTESRTRFLTNPRPNNANGDADSFATARSSFAQLQAEGEALLGGPPSGPPSNRPDTSSSTTASNIYHDAPATSATAIGPLTAPPLTDSRPPPERRMSWLGTVRRAIVRTATLSNRSRSMTASTPKYDWSASASSSPTKSMPDHCTSFPASSAPPRRAASDASLWRSKRGARDWAVDDEGEGRWRRNRGDDWGAPEDMDRGDGDGEEDEDWDVEAAVERRVVQVMFTVPKQRLRVVNAECEADGVSLISLDDRERRGGEGIDKERMGEGGAGVGR</sequence>
<dbReference type="Proteomes" id="UP000250266">
    <property type="component" value="Unassembled WGS sequence"/>
</dbReference>
<feature type="compositionally biased region" description="Polar residues" evidence="1">
    <location>
        <begin position="689"/>
        <end position="698"/>
    </location>
</feature>
<feature type="region of interest" description="Disordered" evidence="1">
    <location>
        <begin position="1025"/>
        <end position="1046"/>
    </location>
</feature>
<feature type="compositionally biased region" description="Low complexity" evidence="1">
    <location>
        <begin position="918"/>
        <end position="934"/>
    </location>
</feature>
<feature type="compositionally biased region" description="Basic and acidic residues" evidence="1">
    <location>
        <begin position="1025"/>
        <end position="1038"/>
    </location>
</feature>
<feature type="region of interest" description="Disordered" evidence="1">
    <location>
        <begin position="687"/>
        <end position="732"/>
    </location>
</feature>
<dbReference type="EMBL" id="KV745341">
    <property type="protein sequence ID" value="OCK75264.1"/>
    <property type="molecule type" value="Genomic_DNA"/>
</dbReference>
<keyword evidence="2" id="KW-0472">Membrane</keyword>
<evidence type="ECO:0008006" key="6">
    <source>
        <dbReference type="Google" id="ProtNLM"/>
    </source>
</evidence>
<feature type="transmembrane region" description="Helical" evidence="2">
    <location>
        <begin position="451"/>
        <end position="473"/>
    </location>
</feature>
<feature type="compositionally biased region" description="Polar residues" evidence="1">
    <location>
        <begin position="882"/>
        <end position="895"/>
    </location>
</feature>
<dbReference type="SUPFAM" id="SSF50965">
    <property type="entry name" value="Galactose oxidase, central domain"/>
    <property type="match status" value="1"/>
</dbReference>
<dbReference type="OrthoDB" id="205993at2759"/>
<evidence type="ECO:0000313" key="5">
    <source>
        <dbReference type="Proteomes" id="UP000250266"/>
    </source>
</evidence>
<evidence type="ECO:0000313" key="4">
    <source>
        <dbReference type="EMBL" id="OCK75264.1"/>
    </source>
</evidence>
<evidence type="ECO:0000256" key="3">
    <source>
        <dbReference type="SAM" id="SignalP"/>
    </source>
</evidence>
<name>A0A8E2E0W3_9PEZI</name>
<feature type="compositionally biased region" description="Basic and acidic residues" evidence="1">
    <location>
        <begin position="941"/>
        <end position="974"/>
    </location>
</feature>
<feature type="compositionally biased region" description="Low complexity" evidence="1">
    <location>
        <begin position="710"/>
        <end position="732"/>
    </location>
</feature>
<protein>
    <recommendedName>
        <fullName evidence="6">Galactose oxidase</fullName>
    </recommendedName>
</protein>
<keyword evidence="2" id="KW-1133">Transmembrane helix</keyword>